<comment type="caution">
    <text evidence="1">The sequence shown here is derived from an EMBL/GenBank/DDBJ whole genome shotgun (WGS) entry which is preliminary data.</text>
</comment>
<evidence type="ECO:0000313" key="2">
    <source>
        <dbReference type="Proteomes" id="UP001190700"/>
    </source>
</evidence>
<accession>A0AAE0FRF6</accession>
<dbReference type="Gene3D" id="2.60.120.620">
    <property type="entry name" value="q2cbj1_9rhob like domain"/>
    <property type="match status" value="1"/>
</dbReference>
<dbReference type="SUPFAM" id="SSF51197">
    <property type="entry name" value="Clavaminate synthase-like"/>
    <property type="match status" value="1"/>
</dbReference>
<dbReference type="PANTHER" id="PTHR40128">
    <property type="entry name" value="EXPRESSED PROTEIN"/>
    <property type="match status" value="1"/>
</dbReference>
<evidence type="ECO:0000313" key="1">
    <source>
        <dbReference type="EMBL" id="KAK3264338.1"/>
    </source>
</evidence>
<protein>
    <submittedName>
        <fullName evidence="1">Uncharacterized protein</fullName>
    </submittedName>
</protein>
<sequence>MEVMAGKGKVFASQMQDSSDLLARMQVLCEREQSSELRNRLDRDGYLLLRSVLPREQILAARSAALEQLAQLRPEVFAPGTNAAEGRAAPGASSLGLLDQQQIAHSEEVADVLHHPILFDLASHLLQGADVITTGYKWLRAVGRGEFTGVHTDRVFLGRGAENLITIWLPIGDVPVRARQHLQLSGLSAPPWWDGGSQWCA</sequence>
<reference evidence="1 2" key="1">
    <citation type="journal article" date="2015" name="Genome Biol. Evol.">
        <title>Comparative Genomics of a Bacterivorous Green Alga Reveals Evolutionary Causalities and Consequences of Phago-Mixotrophic Mode of Nutrition.</title>
        <authorList>
            <person name="Burns J.A."/>
            <person name="Paasch A."/>
            <person name="Narechania A."/>
            <person name="Kim E."/>
        </authorList>
    </citation>
    <scope>NUCLEOTIDE SEQUENCE [LARGE SCALE GENOMIC DNA]</scope>
    <source>
        <strain evidence="1 2">PLY_AMNH</strain>
    </source>
</reference>
<dbReference type="PANTHER" id="PTHR40128:SF1">
    <property type="entry name" value="PHYTANOYL-COA HYDROXYLASE"/>
    <property type="match status" value="1"/>
</dbReference>
<dbReference type="InterPro" id="IPR008775">
    <property type="entry name" value="Phytyl_CoA_dOase-like"/>
</dbReference>
<keyword evidence="2" id="KW-1185">Reference proteome</keyword>
<organism evidence="1 2">
    <name type="scientific">Cymbomonas tetramitiformis</name>
    <dbReference type="NCBI Taxonomy" id="36881"/>
    <lineage>
        <taxon>Eukaryota</taxon>
        <taxon>Viridiplantae</taxon>
        <taxon>Chlorophyta</taxon>
        <taxon>Pyramimonadophyceae</taxon>
        <taxon>Pyramimonadales</taxon>
        <taxon>Pyramimonadaceae</taxon>
        <taxon>Cymbomonas</taxon>
    </lineage>
</organism>
<gene>
    <name evidence="1" type="ORF">CYMTET_26918</name>
</gene>
<name>A0AAE0FRF6_9CHLO</name>
<dbReference type="Pfam" id="PF05721">
    <property type="entry name" value="PhyH"/>
    <property type="match status" value="1"/>
</dbReference>
<dbReference type="EMBL" id="LGRX02014614">
    <property type="protein sequence ID" value="KAK3264338.1"/>
    <property type="molecule type" value="Genomic_DNA"/>
</dbReference>
<proteinExistence type="predicted"/>
<dbReference type="Proteomes" id="UP001190700">
    <property type="component" value="Unassembled WGS sequence"/>
</dbReference>
<dbReference type="AlphaFoldDB" id="A0AAE0FRF6"/>